<accession>A0ABU6S4D0</accession>
<reference evidence="1 2" key="1">
    <citation type="journal article" date="2023" name="Plants (Basel)">
        <title>Bridging the Gap: Combining Genomics and Transcriptomics Approaches to Understand Stylosanthes scabra, an Orphan Legume from the Brazilian Caatinga.</title>
        <authorList>
            <person name="Ferreira-Neto J.R.C."/>
            <person name="da Silva M.D."/>
            <person name="Binneck E."/>
            <person name="de Melo N.F."/>
            <person name="da Silva R.H."/>
            <person name="de Melo A.L.T.M."/>
            <person name="Pandolfi V."/>
            <person name="Bustamante F.O."/>
            <person name="Brasileiro-Vidal A.C."/>
            <person name="Benko-Iseppon A.M."/>
        </authorList>
    </citation>
    <scope>NUCLEOTIDE SEQUENCE [LARGE SCALE GENOMIC DNA]</scope>
    <source>
        <tissue evidence="1">Leaves</tissue>
    </source>
</reference>
<gene>
    <name evidence="1" type="ORF">PIB30_005620</name>
</gene>
<sequence length="201" mass="22344">MAEEDSFLTLVYHDGEIKHISREGVKFTDKNPTNVFITTRTRLADLQRSIQRKICPNGRKRLGMIYYRIPISIVAQGVKYGCFAIEADEHLQAVPRGADHVLFVKMLAPLASSGGSALNPHSANVAGRSRRVIQPEPEAQLVASPTFGIYNETEASDLVGDLHNKKRAELRGFFPDLRRFLTPAKRIAGFRKTPAKCCPAI</sequence>
<proteinExistence type="predicted"/>
<name>A0ABU6S4D0_9FABA</name>
<comment type="caution">
    <text evidence="1">The sequence shown here is derived from an EMBL/GenBank/DDBJ whole genome shotgun (WGS) entry which is preliminary data.</text>
</comment>
<evidence type="ECO:0000313" key="1">
    <source>
        <dbReference type="EMBL" id="MED6130966.1"/>
    </source>
</evidence>
<keyword evidence="2" id="KW-1185">Reference proteome</keyword>
<dbReference type="Proteomes" id="UP001341840">
    <property type="component" value="Unassembled WGS sequence"/>
</dbReference>
<dbReference type="EMBL" id="JASCZI010060426">
    <property type="protein sequence ID" value="MED6130966.1"/>
    <property type="molecule type" value="Genomic_DNA"/>
</dbReference>
<evidence type="ECO:0000313" key="2">
    <source>
        <dbReference type="Proteomes" id="UP001341840"/>
    </source>
</evidence>
<protein>
    <submittedName>
        <fullName evidence="1">Uncharacterized protein</fullName>
    </submittedName>
</protein>
<organism evidence="1 2">
    <name type="scientific">Stylosanthes scabra</name>
    <dbReference type="NCBI Taxonomy" id="79078"/>
    <lineage>
        <taxon>Eukaryota</taxon>
        <taxon>Viridiplantae</taxon>
        <taxon>Streptophyta</taxon>
        <taxon>Embryophyta</taxon>
        <taxon>Tracheophyta</taxon>
        <taxon>Spermatophyta</taxon>
        <taxon>Magnoliopsida</taxon>
        <taxon>eudicotyledons</taxon>
        <taxon>Gunneridae</taxon>
        <taxon>Pentapetalae</taxon>
        <taxon>rosids</taxon>
        <taxon>fabids</taxon>
        <taxon>Fabales</taxon>
        <taxon>Fabaceae</taxon>
        <taxon>Papilionoideae</taxon>
        <taxon>50 kb inversion clade</taxon>
        <taxon>dalbergioids sensu lato</taxon>
        <taxon>Dalbergieae</taxon>
        <taxon>Pterocarpus clade</taxon>
        <taxon>Stylosanthes</taxon>
    </lineage>
</organism>